<evidence type="ECO:0000256" key="5">
    <source>
        <dbReference type="ARBA" id="ARBA00022989"/>
    </source>
</evidence>
<proteinExistence type="inferred from homology"/>
<comment type="caution">
    <text evidence="8">The sequence shown here is derived from an EMBL/GenBank/DDBJ whole genome shotgun (WGS) entry which is preliminary data.</text>
</comment>
<evidence type="ECO:0000256" key="7">
    <source>
        <dbReference type="SAM" id="Phobius"/>
    </source>
</evidence>
<dbReference type="NCBIfam" id="NF010453">
    <property type="entry name" value="PRK13880.1"/>
    <property type="match status" value="1"/>
</dbReference>
<dbReference type="InterPro" id="IPR027417">
    <property type="entry name" value="P-loop_NTPase"/>
</dbReference>
<evidence type="ECO:0000313" key="9">
    <source>
        <dbReference type="Proteomes" id="UP000002648"/>
    </source>
</evidence>
<sequence length="648" mass="73002">MGGKLGNQSTHTPKRKSRLIFFVFFVFYFIILNQCCTQYLAHIFHYSLSLGANFKGIYPPFSWLYWVFKFYDYAPSRCNVIFVLFCAGLLIGFVGFTLWVGFSSRSNKSTDDLHGSARFATFDEIQEMGLVPRCNQEIEGIYCGGYSDPKKKILHYLCHSGPEHIIALAPTRSGKGVGLVVPTLLSWPHSLFVLDIKGENYAVTAGWRKKHAGNKILRFDPAEPEVGCSWNPLGEIRFRTCYQVADAQNIALMLIDDDGKGIAGDHFRSAAFELLNGLILHALYKAEKIGRVSCLQDCAHMLTGVGDFAAVVEDNDDFDDEGDPKALSALFHEMKTLDIKSDDPLFQDADKEAKLVINGVGFRMSGTPACELEPIISMANHALSLYRDPIVGENTKYCDFYIRDLMDAENPVSLYFIITPRNLNRMRPLARLLLTQMVLSLSSNMEFVDGRSKTSHKHRLLLMLDEFPILGKLDIFEKALSYIAESGIKAYIIAQNMQQLYKAYSRDESIISNCHIRIAYAPNTVETAEWISKMAGVTTVVREKVSTSGKRFGMVLEQVSTSYEETRRPLMTPDEIMRLPRAKKDNLGNIVETGEMLIFVAGNSVIRGTKILYFLDPVFSERSKISPPVTDRLHQRHEIKEGKKGFVI</sequence>
<accession>A0A9P2S0X9</accession>
<keyword evidence="9" id="KW-1185">Reference proteome</keyword>
<evidence type="ECO:0008006" key="10">
    <source>
        <dbReference type="Google" id="ProtNLM"/>
    </source>
</evidence>
<name>A0A9P2S0X9_BARTA</name>
<comment type="subcellular location">
    <subcellularLocation>
        <location evidence="1">Cell membrane</location>
        <topology evidence="1">Multi-pass membrane protein</topology>
    </subcellularLocation>
</comment>
<evidence type="ECO:0000313" key="8">
    <source>
        <dbReference type="EMBL" id="EJF97852.1"/>
    </source>
</evidence>
<feature type="transmembrane region" description="Helical" evidence="7">
    <location>
        <begin position="20"/>
        <end position="40"/>
    </location>
</feature>
<dbReference type="PANTHER" id="PTHR37937:SF1">
    <property type="entry name" value="CONJUGATIVE TRANSFER: DNA TRANSPORT"/>
    <property type="match status" value="1"/>
</dbReference>
<gene>
    <name evidence="8" type="ORF">ME9_00033</name>
</gene>
<dbReference type="Gene3D" id="3.40.50.300">
    <property type="entry name" value="P-loop containing nucleotide triphosphate hydrolases"/>
    <property type="match status" value="1"/>
</dbReference>
<comment type="similarity">
    <text evidence="2">Belongs to the VirD4/TraG family.</text>
</comment>
<evidence type="ECO:0000256" key="3">
    <source>
        <dbReference type="ARBA" id="ARBA00022475"/>
    </source>
</evidence>
<evidence type="ECO:0000256" key="2">
    <source>
        <dbReference type="ARBA" id="ARBA00008806"/>
    </source>
</evidence>
<dbReference type="Proteomes" id="UP000002648">
    <property type="component" value="Unassembled WGS sequence"/>
</dbReference>
<dbReference type="InterPro" id="IPR003688">
    <property type="entry name" value="TraG/VirD4"/>
</dbReference>
<evidence type="ECO:0000256" key="6">
    <source>
        <dbReference type="ARBA" id="ARBA00023136"/>
    </source>
</evidence>
<organism evidence="8 9">
    <name type="scientific">Bartonella taylorii 8TBB</name>
    <dbReference type="NCBI Taxonomy" id="1094560"/>
    <lineage>
        <taxon>Bacteria</taxon>
        <taxon>Pseudomonadati</taxon>
        <taxon>Pseudomonadota</taxon>
        <taxon>Alphaproteobacteria</taxon>
        <taxon>Hyphomicrobiales</taxon>
        <taxon>Bartonellaceae</taxon>
        <taxon>Bartonella</taxon>
    </lineage>
</organism>
<dbReference type="OrthoDB" id="9759295at2"/>
<dbReference type="InterPro" id="IPR051539">
    <property type="entry name" value="T4SS-coupling_protein"/>
</dbReference>
<keyword evidence="4 7" id="KW-0812">Transmembrane</keyword>
<keyword evidence="5 7" id="KW-1133">Transmembrane helix</keyword>
<reference evidence="8 9" key="1">
    <citation type="submission" date="2012-03" db="EMBL/GenBank/DDBJ databases">
        <title>The Genome Sequence of Bartonella taylorii 8TBB.</title>
        <authorList>
            <consortium name="The Broad Institute Genome Sequencing Platform"/>
            <consortium name="The Broad Institute Genome Sequencing Center for Infectious Disease"/>
            <person name="Feldgarden M."/>
            <person name="Kirby J."/>
            <person name="Kosoy M."/>
            <person name="Birtles R."/>
            <person name="Probert W.S."/>
            <person name="Chiaraviglio L."/>
            <person name="Young S.K."/>
            <person name="Zeng Q."/>
            <person name="Gargeya S."/>
            <person name="Fitzgerald M."/>
            <person name="Haas B."/>
            <person name="Abouelleil A."/>
            <person name="Alvarado L."/>
            <person name="Arachchi H.M."/>
            <person name="Berlin A."/>
            <person name="Chapman S.B."/>
            <person name="Gearin G."/>
            <person name="Goldberg J."/>
            <person name="Griggs A."/>
            <person name="Gujja S."/>
            <person name="Hansen M."/>
            <person name="Heiman D."/>
            <person name="Howarth C."/>
            <person name="Larimer J."/>
            <person name="Lui A."/>
            <person name="MacDonald P.J.P."/>
            <person name="McCowen C."/>
            <person name="Montmayeur A."/>
            <person name="Murphy C."/>
            <person name="Neiman D."/>
            <person name="Pearson M."/>
            <person name="Priest M."/>
            <person name="Roberts A."/>
            <person name="Saif S."/>
            <person name="Shea T."/>
            <person name="Sisk P."/>
            <person name="Stolte C."/>
            <person name="Sykes S."/>
            <person name="Wortman J."/>
            <person name="Nusbaum C."/>
            <person name="Birren B."/>
        </authorList>
    </citation>
    <scope>NUCLEOTIDE SEQUENCE [LARGE SCALE GENOMIC DNA]</scope>
    <source>
        <strain evidence="8 9">8TBB</strain>
    </source>
</reference>
<protein>
    <recommendedName>
        <fullName evidence="10">Type IV secretion system protein VirD4</fullName>
    </recommendedName>
</protein>
<dbReference type="PANTHER" id="PTHR37937">
    <property type="entry name" value="CONJUGATIVE TRANSFER: DNA TRANSPORT"/>
    <property type="match status" value="1"/>
</dbReference>
<evidence type="ECO:0000256" key="4">
    <source>
        <dbReference type="ARBA" id="ARBA00022692"/>
    </source>
</evidence>
<feature type="transmembrane region" description="Helical" evidence="7">
    <location>
        <begin position="46"/>
        <end position="68"/>
    </location>
</feature>
<feature type="transmembrane region" description="Helical" evidence="7">
    <location>
        <begin position="80"/>
        <end position="102"/>
    </location>
</feature>
<keyword evidence="3" id="KW-1003">Cell membrane</keyword>
<dbReference type="CDD" id="cd01127">
    <property type="entry name" value="TrwB_TraG_TraD_VirD4"/>
    <property type="match status" value="2"/>
</dbReference>
<keyword evidence="6 7" id="KW-0472">Membrane</keyword>
<evidence type="ECO:0000256" key="1">
    <source>
        <dbReference type="ARBA" id="ARBA00004651"/>
    </source>
</evidence>
<dbReference type="AlphaFoldDB" id="A0A9P2S0X9"/>
<dbReference type="EMBL" id="AIMD01000002">
    <property type="protein sequence ID" value="EJF97852.1"/>
    <property type="molecule type" value="Genomic_DNA"/>
</dbReference>
<dbReference type="Pfam" id="PF02534">
    <property type="entry name" value="T4SS-DNA_transf"/>
    <property type="match status" value="1"/>
</dbReference>
<dbReference type="GO" id="GO:0005886">
    <property type="term" value="C:plasma membrane"/>
    <property type="evidence" value="ECO:0007669"/>
    <property type="project" value="UniProtKB-SubCell"/>
</dbReference>
<dbReference type="SUPFAM" id="SSF52540">
    <property type="entry name" value="P-loop containing nucleoside triphosphate hydrolases"/>
    <property type="match status" value="1"/>
</dbReference>